<organism evidence="1 2">
    <name type="scientific">Clostridium aceticum</name>
    <dbReference type="NCBI Taxonomy" id="84022"/>
    <lineage>
        <taxon>Bacteria</taxon>
        <taxon>Bacillati</taxon>
        <taxon>Bacillota</taxon>
        <taxon>Clostridia</taxon>
        <taxon>Eubacteriales</taxon>
        <taxon>Clostridiaceae</taxon>
        <taxon>Clostridium</taxon>
    </lineage>
</organism>
<dbReference type="EMBL" id="CP009687">
    <property type="protein sequence ID" value="AKL94054.1"/>
    <property type="molecule type" value="Genomic_DNA"/>
</dbReference>
<dbReference type="PATRIC" id="fig|84022.5.peg.1545"/>
<name>A0A0D8IF01_9CLOT</name>
<evidence type="ECO:0000313" key="1">
    <source>
        <dbReference type="EMBL" id="AKL94054.1"/>
    </source>
</evidence>
<dbReference type="AlphaFoldDB" id="A0A0D8IF01"/>
<dbReference type="KEGG" id="cace:CACET_c05440"/>
<gene>
    <name evidence="1" type="ORF">CACET_c05440</name>
</gene>
<sequence length="62" mass="7188">MRDGIGAHALSCREGFLLPKKALRTKIIKDNSYPERWRDRPDETQQPAYKCKVLIPTANYNL</sequence>
<protein>
    <submittedName>
        <fullName evidence="1">Uncharacterized protein</fullName>
    </submittedName>
</protein>
<evidence type="ECO:0000313" key="2">
    <source>
        <dbReference type="Proteomes" id="UP000035704"/>
    </source>
</evidence>
<dbReference type="Proteomes" id="UP000035704">
    <property type="component" value="Chromosome"/>
</dbReference>
<accession>A0A0D8IF01</accession>
<dbReference type="STRING" id="84022.CACET_c05440"/>
<reference evidence="1 2" key="1">
    <citation type="submission" date="2014-10" db="EMBL/GenBank/DDBJ databases">
        <title>Genome sequence of Clostridium aceticum DSM 1496.</title>
        <authorList>
            <person name="Poehlein A."/>
            <person name="Schiel-Bengelsdorf B."/>
            <person name="Gottschalk G."/>
            <person name="Duerre P."/>
            <person name="Daniel R."/>
        </authorList>
    </citation>
    <scope>NUCLEOTIDE SEQUENCE [LARGE SCALE GENOMIC DNA]</scope>
    <source>
        <strain evidence="1 2">DSM 1496</strain>
    </source>
</reference>
<proteinExistence type="predicted"/>
<keyword evidence="2" id="KW-1185">Reference proteome</keyword>